<organism evidence="1 2">
    <name type="scientific">Allocoprobacillus halotolerans</name>
    <dbReference type="NCBI Taxonomy" id="2944914"/>
    <lineage>
        <taxon>Bacteria</taxon>
        <taxon>Bacillati</taxon>
        <taxon>Bacillota</taxon>
        <taxon>Erysipelotrichia</taxon>
        <taxon>Erysipelotrichales</taxon>
        <taxon>Erysipelotrichaceae</taxon>
        <taxon>Allocoprobacillus</taxon>
    </lineage>
</organism>
<gene>
    <name evidence="1" type="ORF">NMU03_16390</name>
</gene>
<dbReference type="Proteomes" id="UP001060112">
    <property type="component" value="Chromosome"/>
</dbReference>
<dbReference type="RefSeq" id="WP_290140011.1">
    <property type="nucleotide sequence ID" value="NZ_CP101620.1"/>
</dbReference>
<evidence type="ECO:0000313" key="2">
    <source>
        <dbReference type="Proteomes" id="UP001060112"/>
    </source>
</evidence>
<dbReference type="EMBL" id="CP101620">
    <property type="protein sequence ID" value="UTY39123.1"/>
    <property type="molecule type" value="Genomic_DNA"/>
</dbReference>
<evidence type="ECO:0000313" key="1">
    <source>
        <dbReference type="EMBL" id="UTY39123.1"/>
    </source>
</evidence>
<name>A0ABY5I322_9FIRM</name>
<sequence>MELFEVNKRVDEVLQMLSEDTMFTDLLFIMSKKKDNEEKYIVGIEVGVDKFIYRPEEKKKTIAFKDIQIKRKYSYYLEPGIEAFIISKLNEGYSLYYMNIDTHGYLWNYIDHSLDVIGMVNRGLYSYLRFCKKTGINNQLLAYHTGLPVNDILYVFIENQFEDFDILISEDIGDKKLMLGVRHMILFNNQSRKQTEDITYRVTVLNKNDYSIEYNDYHGAVENAYADYKNHFFGLSYSYYIEKEKADDETIKAFKKVIEEHSGKTFIVG</sequence>
<protein>
    <recommendedName>
        <fullName evidence="3">DUF4365 domain-containing protein</fullName>
    </recommendedName>
</protein>
<proteinExistence type="predicted"/>
<evidence type="ECO:0008006" key="3">
    <source>
        <dbReference type="Google" id="ProtNLM"/>
    </source>
</evidence>
<reference evidence="1" key="1">
    <citation type="submission" date="2022-07" db="EMBL/GenBank/DDBJ databases">
        <title>Faecal culturing of patients with breast cancer.</title>
        <authorList>
            <person name="Teng N.M.Y."/>
            <person name="Kiu R."/>
            <person name="Evans R."/>
            <person name="Baker D.J."/>
            <person name="Zenner C."/>
            <person name="Robinson S.D."/>
            <person name="Hall L.J."/>
        </authorList>
    </citation>
    <scope>NUCLEOTIDE SEQUENCE</scope>
    <source>
        <strain evidence="1">LH1062</strain>
    </source>
</reference>
<keyword evidence="2" id="KW-1185">Reference proteome</keyword>
<accession>A0ABY5I322</accession>